<feature type="compositionally biased region" description="Polar residues" evidence="1">
    <location>
        <begin position="152"/>
        <end position="169"/>
    </location>
</feature>
<protein>
    <recommendedName>
        <fullName evidence="4">RecA family profile 1 domain-containing protein</fullName>
    </recommendedName>
</protein>
<dbReference type="SUPFAM" id="SSF52540">
    <property type="entry name" value="P-loop containing nucleoside triphosphate hydrolases"/>
    <property type="match status" value="1"/>
</dbReference>
<dbReference type="GO" id="GO:0000400">
    <property type="term" value="F:four-way junction DNA binding"/>
    <property type="evidence" value="ECO:0007669"/>
    <property type="project" value="TreeGrafter"/>
</dbReference>
<dbReference type="GO" id="GO:0000724">
    <property type="term" value="P:double-strand break repair via homologous recombination"/>
    <property type="evidence" value="ECO:0007669"/>
    <property type="project" value="InterPro"/>
</dbReference>
<proteinExistence type="predicted"/>
<evidence type="ECO:0000313" key="3">
    <source>
        <dbReference type="Proteomes" id="UP000076420"/>
    </source>
</evidence>
<dbReference type="OrthoDB" id="420422at2759"/>
<dbReference type="GO" id="GO:0005813">
    <property type="term" value="C:centrosome"/>
    <property type="evidence" value="ECO:0007669"/>
    <property type="project" value="TreeGrafter"/>
</dbReference>
<dbReference type="InterPro" id="IPR030547">
    <property type="entry name" value="XRCC2"/>
</dbReference>
<dbReference type="GO" id="GO:0042148">
    <property type="term" value="P:DNA strand invasion"/>
    <property type="evidence" value="ECO:0007669"/>
    <property type="project" value="TreeGrafter"/>
</dbReference>
<gene>
    <name evidence="2" type="primary">106061688</name>
</gene>
<feature type="region of interest" description="Disordered" evidence="1">
    <location>
        <begin position="131"/>
        <end position="181"/>
    </location>
</feature>
<sequence>MQRKGSKAESGSQLLARLISRTDLTCVDPYVFCHVGPPSEVPSNQGKIIELYGTEGVGKTELALLYTAKICLPSEWKGHHLDGRGAKVVFVDTEFKFSVLHLAIIMEQIILKYINRESSLAITKDNEIVGQTPESYNIPNQDDLSSKELFKPSQSSPSCINNGTMSGHTSESMKMNSESNSKISIQNNLVNPTDQNLLGKNAKQEIESSSNAYTKDPLTEEDVETIVLDSLGRLQVFRVSSTRELTATLISLNTMMSGDPLLSLIVVDTISAYYWIDKTLSTDSSHCTESCMSPISNIIAKQVAEFGVTYLTIKSALIGQKRAWVNDVEHARKNCDSSKAESAMTDHVEFLGRSWSKLPLRRIVLTQNIANGKKKLIASCSEWPNERVFSFLDDLLQME</sequence>
<evidence type="ECO:0000313" key="2">
    <source>
        <dbReference type="EnsemblMetazoa" id="BGLB034205-PA"/>
    </source>
</evidence>
<dbReference type="Proteomes" id="UP000076420">
    <property type="component" value="Unassembled WGS sequence"/>
</dbReference>
<reference evidence="2" key="1">
    <citation type="submission" date="2020-05" db="UniProtKB">
        <authorList>
            <consortium name="EnsemblMetazoa"/>
        </authorList>
    </citation>
    <scope>IDENTIFICATION</scope>
    <source>
        <strain evidence="2">BB02</strain>
    </source>
</reference>
<feature type="compositionally biased region" description="Polar residues" evidence="1">
    <location>
        <begin position="132"/>
        <end position="143"/>
    </location>
</feature>
<dbReference type="PANTHER" id="PTHR46644">
    <property type="entry name" value="DNA REPAIR PROTEIN XRCC2"/>
    <property type="match status" value="1"/>
</dbReference>
<dbReference type="Gene3D" id="3.40.50.300">
    <property type="entry name" value="P-loop containing nucleotide triphosphate hydrolases"/>
    <property type="match status" value="1"/>
</dbReference>
<organism evidence="2 3">
    <name type="scientific">Biomphalaria glabrata</name>
    <name type="common">Bloodfluke planorb</name>
    <name type="synonym">Freshwater snail</name>
    <dbReference type="NCBI Taxonomy" id="6526"/>
    <lineage>
        <taxon>Eukaryota</taxon>
        <taxon>Metazoa</taxon>
        <taxon>Spiralia</taxon>
        <taxon>Lophotrochozoa</taxon>
        <taxon>Mollusca</taxon>
        <taxon>Gastropoda</taxon>
        <taxon>Heterobranchia</taxon>
        <taxon>Euthyneura</taxon>
        <taxon>Panpulmonata</taxon>
        <taxon>Hygrophila</taxon>
        <taxon>Lymnaeoidea</taxon>
        <taxon>Planorbidae</taxon>
        <taxon>Biomphalaria</taxon>
    </lineage>
</organism>
<dbReference type="KEGG" id="bgt:106061688"/>
<dbReference type="PANTHER" id="PTHR46644:SF2">
    <property type="entry name" value="DNA REPAIR PROTEIN XRCC2"/>
    <property type="match status" value="1"/>
</dbReference>
<dbReference type="AlphaFoldDB" id="A0A2C9LRM5"/>
<feature type="compositionally biased region" description="Low complexity" evidence="1">
    <location>
        <begin position="170"/>
        <end position="181"/>
    </location>
</feature>
<dbReference type="GO" id="GO:0005657">
    <property type="term" value="C:replication fork"/>
    <property type="evidence" value="ECO:0007669"/>
    <property type="project" value="InterPro"/>
</dbReference>
<dbReference type="InterPro" id="IPR027417">
    <property type="entry name" value="P-loop_NTPase"/>
</dbReference>
<name>A0A2C9LRM5_BIOGL</name>
<dbReference type="EnsemblMetazoa" id="BGLB034205-RA">
    <property type="protein sequence ID" value="BGLB034205-PA"/>
    <property type="gene ID" value="BGLB034205"/>
</dbReference>
<dbReference type="STRING" id="6526.A0A2C9LRM5"/>
<dbReference type="VEuPathDB" id="VectorBase:BGLB034205"/>
<dbReference type="GO" id="GO:0033063">
    <property type="term" value="C:Rad51B-Rad51C-Rad51D-XRCC2 complex"/>
    <property type="evidence" value="ECO:0007669"/>
    <property type="project" value="InterPro"/>
</dbReference>
<dbReference type="VEuPathDB" id="VectorBase:BGLAX_046452"/>
<accession>A0A2C9LRM5</accession>
<evidence type="ECO:0008006" key="4">
    <source>
        <dbReference type="Google" id="ProtNLM"/>
    </source>
</evidence>
<dbReference type="RefSeq" id="XP_013075342.2">
    <property type="nucleotide sequence ID" value="XM_013219888.2"/>
</dbReference>
<evidence type="ECO:0000256" key="1">
    <source>
        <dbReference type="SAM" id="MobiDB-lite"/>
    </source>
</evidence>